<evidence type="ECO:0000259" key="2">
    <source>
        <dbReference type="Pfam" id="PF06259"/>
    </source>
</evidence>
<dbReference type="Proteomes" id="UP001592582">
    <property type="component" value="Unassembled WGS sequence"/>
</dbReference>
<feature type="chain" id="PRO_5045032978" evidence="1">
    <location>
        <begin position="19"/>
        <end position="402"/>
    </location>
</feature>
<keyword evidence="6" id="KW-1185">Reference proteome</keyword>
<dbReference type="InterPro" id="IPR010427">
    <property type="entry name" value="DUF1023"/>
</dbReference>
<comment type="caution">
    <text evidence="3">The sequence shown here is derived from an EMBL/GenBank/DDBJ whole genome shotgun (WGS) entry which is preliminary data.</text>
</comment>
<feature type="signal peptide" evidence="1">
    <location>
        <begin position="1"/>
        <end position="18"/>
    </location>
</feature>
<evidence type="ECO:0000313" key="4">
    <source>
        <dbReference type="EMBL" id="MFC1429637.1"/>
    </source>
</evidence>
<dbReference type="EMBL" id="JBHEZX010000004">
    <property type="protein sequence ID" value="MFC1409963.1"/>
    <property type="molecule type" value="Genomic_DNA"/>
</dbReference>
<evidence type="ECO:0000313" key="5">
    <source>
        <dbReference type="Proteomes" id="UP001592530"/>
    </source>
</evidence>
<evidence type="ECO:0000313" key="3">
    <source>
        <dbReference type="EMBL" id="MFC1409963.1"/>
    </source>
</evidence>
<dbReference type="RefSeq" id="WP_380506698.1">
    <property type="nucleotide sequence ID" value="NZ_JBHEZX010000004.1"/>
</dbReference>
<keyword evidence="1" id="KW-0732">Signal</keyword>
<dbReference type="EMBL" id="JBHEZY010000001">
    <property type="protein sequence ID" value="MFC1429637.1"/>
    <property type="molecule type" value="Genomic_DNA"/>
</dbReference>
<sequence>MRFRRTLIAAMVSFTVLAGTGAAAAGAAVSDEQIAITTPPAGSKAWAQDHWLGRTMPDPATAKATEVAAFFASLTGAEQQRLVRTYPLVVGNFDGAPTALRYQANALAMEQELARQKDRAANPALSGVQRSVAAGQVATLNKLLVPGRQFLVFDPRGRGLVAEVYGDLATAQRVSVLVPGSDMDLQHFDRGDTATPLKGAAGMAQALRAEEQQVSPGTGTAVIAWSGYVTPVGLGADAATARLAEAAAPRLERLLAGLALTSHPDAAPTLLCHSYGSVVCGIAGPELHSALGISDMVVFGSPGMDQPDAAALGDGVRLWATARNPGDWIGNVPYLEVAGLGHGADPTSPDFGSRVIASTGAVGHTGYLDPGSASLRNFADIALDRYRDVVCGNNNGGCISGL</sequence>
<reference evidence="5 6" key="1">
    <citation type="submission" date="2024-09" db="EMBL/GenBank/DDBJ databases">
        <authorList>
            <person name="Lee S.D."/>
        </authorList>
    </citation>
    <scope>NUCLEOTIDE SEQUENCE [LARGE SCALE GENOMIC DNA]</scope>
    <source>
        <strain evidence="3 6">N1-1</strain>
        <strain evidence="4 5">N1-3</strain>
    </source>
</reference>
<protein>
    <submittedName>
        <fullName evidence="3">Alpha/beta hydrolase</fullName>
    </submittedName>
</protein>
<evidence type="ECO:0000256" key="1">
    <source>
        <dbReference type="SAM" id="SignalP"/>
    </source>
</evidence>
<dbReference type="GO" id="GO:0016787">
    <property type="term" value="F:hydrolase activity"/>
    <property type="evidence" value="ECO:0007669"/>
    <property type="project" value="UniProtKB-KW"/>
</dbReference>
<accession>A0ABV6V8H6</accession>
<keyword evidence="3" id="KW-0378">Hydrolase</keyword>
<name>A0ABV6V8H6_9ACTN</name>
<feature type="domain" description="DUF1023" evidence="2">
    <location>
        <begin position="154"/>
        <end position="336"/>
    </location>
</feature>
<proteinExistence type="predicted"/>
<organism evidence="3 6">
    <name type="scientific">Streptacidiphilus alkalitolerans</name>
    <dbReference type="NCBI Taxonomy" id="3342712"/>
    <lineage>
        <taxon>Bacteria</taxon>
        <taxon>Bacillati</taxon>
        <taxon>Actinomycetota</taxon>
        <taxon>Actinomycetes</taxon>
        <taxon>Kitasatosporales</taxon>
        <taxon>Streptomycetaceae</taxon>
        <taxon>Streptacidiphilus</taxon>
    </lineage>
</organism>
<gene>
    <name evidence="4" type="ORF">ACEZDB_03080</name>
    <name evidence="3" type="ORF">ACEZDG_11830</name>
</gene>
<dbReference type="Pfam" id="PF06259">
    <property type="entry name" value="Abhydrolase_8"/>
    <property type="match status" value="1"/>
</dbReference>
<dbReference type="Proteomes" id="UP001592530">
    <property type="component" value="Unassembled WGS sequence"/>
</dbReference>
<evidence type="ECO:0000313" key="6">
    <source>
        <dbReference type="Proteomes" id="UP001592582"/>
    </source>
</evidence>